<evidence type="ECO:0000313" key="3">
    <source>
        <dbReference type="Ensembl" id="ENSONIP00000079469.1"/>
    </source>
</evidence>
<evidence type="ECO:0000259" key="2">
    <source>
        <dbReference type="PROSITE" id="PS50222"/>
    </source>
</evidence>
<organism evidence="3 4">
    <name type="scientific">Oreochromis niloticus</name>
    <name type="common">Nile tilapia</name>
    <name type="synonym">Tilapia nilotica</name>
    <dbReference type="NCBI Taxonomy" id="8128"/>
    <lineage>
        <taxon>Eukaryota</taxon>
        <taxon>Metazoa</taxon>
        <taxon>Chordata</taxon>
        <taxon>Craniata</taxon>
        <taxon>Vertebrata</taxon>
        <taxon>Euteleostomi</taxon>
        <taxon>Actinopterygii</taxon>
        <taxon>Neopterygii</taxon>
        <taxon>Teleostei</taxon>
        <taxon>Neoteleostei</taxon>
        <taxon>Acanthomorphata</taxon>
        <taxon>Ovalentaria</taxon>
        <taxon>Cichlomorphae</taxon>
        <taxon>Cichliformes</taxon>
        <taxon>Cichlidae</taxon>
        <taxon>African cichlids</taxon>
        <taxon>Pseudocrenilabrinae</taxon>
        <taxon>Oreochromini</taxon>
        <taxon>Oreochromis</taxon>
    </lineage>
</organism>
<proteinExistence type="inferred from homology"/>
<dbReference type="SMART" id="SM01394">
    <property type="entry name" value="S_100"/>
    <property type="match status" value="1"/>
</dbReference>
<name>A0A669F666_ORENI</name>
<feature type="domain" description="EF-hand" evidence="2">
    <location>
        <begin position="52"/>
        <end position="87"/>
    </location>
</feature>
<sequence length="96" mass="10867">MPDTLPAVSDLESSMLTIIQTFHQYSGQKSNLKKADLKELINNEMNNFIKIKENDTLDKLFADLDQNGDLEIDFKEFIALIAMVTSACNELFVPKV</sequence>
<dbReference type="SMART" id="SM00054">
    <property type="entry name" value="EFh"/>
    <property type="match status" value="1"/>
</dbReference>
<dbReference type="InterPro" id="IPR001751">
    <property type="entry name" value="S100/CaBP7/8-like_CS"/>
</dbReference>
<dbReference type="Ensembl" id="ENSONIT00000044716.1">
    <property type="protein sequence ID" value="ENSONIP00000079469.1"/>
    <property type="gene ID" value="ENSONIG00000038701.1"/>
</dbReference>
<dbReference type="GO" id="GO:0005634">
    <property type="term" value="C:nucleus"/>
    <property type="evidence" value="ECO:0007669"/>
    <property type="project" value="TreeGrafter"/>
</dbReference>
<dbReference type="GO" id="GO:0005615">
    <property type="term" value="C:extracellular space"/>
    <property type="evidence" value="ECO:0007669"/>
    <property type="project" value="TreeGrafter"/>
</dbReference>
<reference evidence="3" key="1">
    <citation type="submission" date="2025-08" db="UniProtKB">
        <authorList>
            <consortium name="Ensembl"/>
        </authorList>
    </citation>
    <scope>IDENTIFICATION</scope>
</reference>
<dbReference type="InterPro" id="IPR002048">
    <property type="entry name" value="EF_hand_dom"/>
</dbReference>
<accession>A0A669F666</accession>
<dbReference type="GO" id="GO:0008284">
    <property type="term" value="P:positive regulation of cell population proliferation"/>
    <property type="evidence" value="ECO:0007669"/>
    <property type="project" value="TreeGrafter"/>
</dbReference>
<dbReference type="InterPro" id="IPR013787">
    <property type="entry name" value="S100_Ca-bd_sub"/>
</dbReference>
<dbReference type="PANTHER" id="PTHR11639">
    <property type="entry name" value="S100 CALCIUM-BINDING PROTEIN"/>
    <property type="match status" value="1"/>
</dbReference>
<dbReference type="GO" id="GO:0043123">
    <property type="term" value="P:positive regulation of canonical NF-kappaB signal transduction"/>
    <property type="evidence" value="ECO:0007669"/>
    <property type="project" value="TreeGrafter"/>
</dbReference>
<dbReference type="GO" id="GO:0048306">
    <property type="term" value="F:calcium-dependent protein binding"/>
    <property type="evidence" value="ECO:0007669"/>
    <property type="project" value="TreeGrafter"/>
</dbReference>
<reference evidence="3" key="2">
    <citation type="submission" date="2025-09" db="UniProtKB">
        <authorList>
            <consortium name="Ensembl"/>
        </authorList>
    </citation>
    <scope>IDENTIFICATION</scope>
</reference>
<protein>
    <recommendedName>
        <fullName evidence="2">EF-hand domain-containing protein</fullName>
    </recommendedName>
</protein>
<dbReference type="SUPFAM" id="SSF47473">
    <property type="entry name" value="EF-hand"/>
    <property type="match status" value="1"/>
</dbReference>
<dbReference type="GO" id="GO:0044548">
    <property type="term" value="F:S100 protein binding"/>
    <property type="evidence" value="ECO:0007669"/>
    <property type="project" value="TreeGrafter"/>
</dbReference>
<dbReference type="GO" id="GO:0005509">
    <property type="term" value="F:calcium ion binding"/>
    <property type="evidence" value="ECO:0007669"/>
    <property type="project" value="InterPro"/>
</dbReference>
<dbReference type="PROSITE" id="PS00303">
    <property type="entry name" value="S100_CABP"/>
    <property type="match status" value="1"/>
</dbReference>
<dbReference type="PROSITE" id="PS50222">
    <property type="entry name" value="EF_HAND_2"/>
    <property type="match status" value="1"/>
</dbReference>
<dbReference type="Pfam" id="PF01023">
    <property type="entry name" value="S_100"/>
    <property type="match status" value="1"/>
</dbReference>
<dbReference type="Proteomes" id="UP000005207">
    <property type="component" value="Unplaced"/>
</dbReference>
<dbReference type="GO" id="GO:0005737">
    <property type="term" value="C:cytoplasm"/>
    <property type="evidence" value="ECO:0007669"/>
    <property type="project" value="TreeGrafter"/>
</dbReference>
<keyword evidence="4" id="KW-1185">Reference proteome</keyword>
<evidence type="ECO:0000256" key="1">
    <source>
        <dbReference type="ARBA" id="ARBA00007323"/>
    </source>
</evidence>
<dbReference type="Gene3D" id="1.10.238.10">
    <property type="entry name" value="EF-hand"/>
    <property type="match status" value="1"/>
</dbReference>
<dbReference type="GeneTree" id="ENSGT00940000161997"/>
<dbReference type="AlphaFoldDB" id="A0A669F666"/>
<comment type="similarity">
    <text evidence="1">Belongs to the S-100 family.</text>
</comment>
<dbReference type="InterPro" id="IPR011992">
    <property type="entry name" value="EF-hand-dom_pair"/>
</dbReference>
<dbReference type="PANTHER" id="PTHR11639:SF142">
    <property type="entry name" value="PROTEIN S100-B"/>
    <property type="match status" value="1"/>
</dbReference>
<dbReference type="GO" id="GO:0050786">
    <property type="term" value="F:RAGE receptor binding"/>
    <property type="evidence" value="ECO:0007669"/>
    <property type="project" value="TreeGrafter"/>
</dbReference>
<evidence type="ECO:0000313" key="4">
    <source>
        <dbReference type="Proteomes" id="UP000005207"/>
    </source>
</evidence>